<keyword evidence="2" id="KW-1185">Reference proteome</keyword>
<dbReference type="Proteomes" id="UP000030764">
    <property type="component" value="Unassembled WGS sequence"/>
</dbReference>
<evidence type="ECO:0000313" key="1">
    <source>
        <dbReference type="EMBL" id="KFD52123.1"/>
    </source>
</evidence>
<accession>A0A085M4H7</accession>
<dbReference type="EMBL" id="KL363231">
    <property type="protein sequence ID" value="KFD52123.1"/>
    <property type="molecule type" value="Genomic_DNA"/>
</dbReference>
<proteinExistence type="predicted"/>
<dbReference type="AlphaFoldDB" id="A0A085M4H7"/>
<organism evidence="1 2">
    <name type="scientific">Trichuris suis</name>
    <name type="common">pig whipworm</name>
    <dbReference type="NCBI Taxonomy" id="68888"/>
    <lineage>
        <taxon>Eukaryota</taxon>
        <taxon>Metazoa</taxon>
        <taxon>Ecdysozoa</taxon>
        <taxon>Nematoda</taxon>
        <taxon>Enoplea</taxon>
        <taxon>Dorylaimia</taxon>
        <taxon>Trichinellida</taxon>
        <taxon>Trichuridae</taxon>
        <taxon>Trichuris</taxon>
    </lineage>
</organism>
<gene>
    <name evidence="1" type="ORF">M513_06968</name>
</gene>
<evidence type="ECO:0000313" key="2">
    <source>
        <dbReference type="Proteomes" id="UP000030764"/>
    </source>
</evidence>
<protein>
    <submittedName>
        <fullName evidence="1">Uncharacterized protein</fullName>
    </submittedName>
</protein>
<sequence length="117" mass="13276">MTSLSNVFLEVLCEDVKHFSLGVYIVTHRTMPDVLSMDTHSRTSRDEEALQDVASLLMALRFYNDGRTGWPSNLQYDGGRISDKTQAFISNYLDSALKVDNPQTLECCTRIAECFEM</sequence>
<reference evidence="1 2" key="1">
    <citation type="journal article" date="2014" name="Nat. Genet.">
        <title>Genome and transcriptome of the porcine whipworm Trichuris suis.</title>
        <authorList>
            <person name="Jex A.R."/>
            <person name="Nejsum P."/>
            <person name="Schwarz E.M."/>
            <person name="Hu L."/>
            <person name="Young N.D."/>
            <person name="Hall R.S."/>
            <person name="Korhonen P.K."/>
            <person name="Liao S."/>
            <person name="Thamsborg S."/>
            <person name="Xia J."/>
            <person name="Xu P."/>
            <person name="Wang S."/>
            <person name="Scheerlinck J.P."/>
            <person name="Hofmann A."/>
            <person name="Sternberg P.W."/>
            <person name="Wang J."/>
            <person name="Gasser R.B."/>
        </authorList>
    </citation>
    <scope>NUCLEOTIDE SEQUENCE [LARGE SCALE GENOMIC DNA]</scope>
    <source>
        <strain evidence="1">DCEP-RM93M</strain>
    </source>
</reference>
<name>A0A085M4H7_9BILA</name>